<comment type="caution">
    <text evidence="2">The sequence shown here is derived from an EMBL/GenBank/DDBJ whole genome shotgun (WGS) entry which is preliminary data.</text>
</comment>
<evidence type="ECO:0000313" key="2">
    <source>
        <dbReference type="EMBL" id="MCK9878856.1"/>
    </source>
</evidence>
<protein>
    <submittedName>
        <fullName evidence="2">DUF2399 domain-containing protein</fullName>
    </submittedName>
</protein>
<reference evidence="2 3" key="1">
    <citation type="submission" date="2022-04" db="EMBL/GenBank/DDBJ databases">
        <title>Genome diversity in the genus Frankia.</title>
        <authorList>
            <person name="Carlos-Shanley C."/>
            <person name="Hahn D."/>
        </authorList>
    </citation>
    <scope>NUCLEOTIDE SEQUENCE [LARGE SCALE GENOMIC DNA]</scope>
    <source>
        <strain evidence="2 3">Ag45/Mut15</strain>
    </source>
</reference>
<name>A0ABT0K562_9ACTN</name>
<organism evidence="2 3">
    <name type="scientific">Frankia umida</name>
    <dbReference type="NCBI Taxonomy" id="573489"/>
    <lineage>
        <taxon>Bacteria</taxon>
        <taxon>Bacillati</taxon>
        <taxon>Actinomycetota</taxon>
        <taxon>Actinomycetes</taxon>
        <taxon>Frankiales</taxon>
        <taxon>Frankiaceae</taxon>
        <taxon>Frankia</taxon>
    </lineage>
</organism>
<evidence type="ECO:0000259" key="1">
    <source>
        <dbReference type="Pfam" id="PF09664"/>
    </source>
</evidence>
<proteinExistence type="predicted"/>
<dbReference type="InterPro" id="IPR024465">
    <property type="entry name" value="DUF2399"/>
</dbReference>
<dbReference type="RefSeq" id="WP_248826936.1">
    <property type="nucleotide sequence ID" value="NZ_JALKFT010000048.1"/>
</dbReference>
<feature type="domain" description="DUF2399" evidence="1">
    <location>
        <begin position="12"/>
        <end position="168"/>
    </location>
</feature>
<dbReference type="EMBL" id="JALKFT010000048">
    <property type="protein sequence ID" value="MCK9878856.1"/>
    <property type="molecule type" value="Genomic_DNA"/>
</dbReference>
<dbReference type="Pfam" id="PF09664">
    <property type="entry name" value="DUF2399"/>
    <property type="match status" value="1"/>
</dbReference>
<evidence type="ECO:0000313" key="3">
    <source>
        <dbReference type="Proteomes" id="UP001201873"/>
    </source>
</evidence>
<gene>
    <name evidence="2" type="ORF">MXD59_24365</name>
</gene>
<keyword evidence="3" id="KW-1185">Reference proteome</keyword>
<accession>A0ABT0K562</accession>
<sequence>MRERADLGLVTHLTVQELRSVGTDAGTGIALAEPGRVLHACENPQVLQAAARAGSPMPLLCFAGNPAAAGWALLDQLVADRAEVRYHGDFDWPGMAIAARVIARGARPWRLAAADYTSAVASLPADGRLDLTGRPGPTPWAPDLAATMTRAGIVVHEEAVLAELLKDLQVKDPSTATG</sequence>
<dbReference type="Proteomes" id="UP001201873">
    <property type="component" value="Unassembled WGS sequence"/>
</dbReference>